<dbReference type="AlphaFoldDB" id="A0A183S9X2"/>
<proteinExistence type="predicted"/>
<protein>
    <submittedName>
        <fullName evidence="2 4">Uncharacterized protein</fullName>
    </submittedName>
</protein>
<reference evidence="4" key="1">
    <citation type="submission" date="2016-06" db="UniProtKB">
        <authorList>
            <consortium name="WormBaseParasite"/>
        </authorList>
    </citation>
    <scope>IDENTIFICATION</scope>
</reference>
<feature type="region of interest" description="Disordered" evidence="1">
    <location>
        <begin position="36"/>
        <end position="92"/>
    </location>
</feature>
<evidence type="ECO:0000313" key="3">
    <source>
        <dbReference type="Proteomes" id="UP000275846"/>
    </source>
</evidence>
<evidence type="ECO:0000313" key="4">
    <source>
        <dbReference type="WBParaSite" id="SSLN_0000106001-mRNA-1"/>
    </source>
</evidence>
<dbReference type="Proteomes" id="UP000275846">
    <property type="component" value="Unassembled WGS sequence"/>
</dbReference>
<dbReference type="EMBL" id="UYSU01001312">
    <property type="protein sequence ID" value="VDL86747.1"/>
    <property type="molecule type" value="Genomic_DNA"/>
</dbReference>
<dbReference type="WBParaSite" id="SSLN_0000106001-mRNA-1">
    <property type="protein sequence ID" value="SSLN_0000106001-mRNA-1"/>
    <property type="gene ID" value="SSLN_0000106001"/>
</dbReference>
<name>A0A183S9X2_SCHSO</name>
<keyword evidence="3" id="KW-1185">Reference proteome</keyword>
<accession>A0A183S9X2</accession>
<feature type="region of interest" description="Disordered" evidence="1">
    <location>
        <begin position="113"/>
        <end position="146"/>
    </location>
</feature>
<evidence type="ECO:0000256" key="1">
    <source>
        <dbReference type="SAM" id="MobiDB-lite"/>
    </source>
</evidence>
<gene>
    <name evidence="2" type="ORF">SSLN_LOCUS1020</name>
</gene>
<reference evidence="2 3" key="2">
    <citation type="submission" date="2018-11" db="EMBL/GenBank/DDBJ databases">
        <authorList>
            <consortium name="Pathogen Informatics"/>
        </authorList>
    </citation>
    <scope>NUCLEOTIDE SEQUENCE [LARGE SCALE GENOMIC DNA]</scope>
    <source>
        <strain evidence="2 3">NST_G2</strain>
    </source>
</reference>
<feature type="compositionally biased region" description="Low complexity" evidence="1">
    <location>
        <begin position="65"/>
        <end position="75"/>
    </location>
</feature>
<sequence>MRRSAASEALEVCFLKRSELPPAYKDVVPLVAVPSLPSSTFPHYPPSVNDVIRDDAGGRAGDGESGSASGGEMLECGGGGGSGERTPPPSYQEVIALSPTAADMRNRVLAAQHHPRTAPADGCAVATHVHRSDPENATGANGAPQV</sequence>
<organism evidence="4">
    <name type="scientific">Schistocephalus solidus</name>
    <name type="common">Tapeworm</name>
    <dbReference type="NCBI Taxonomy" id="70667"/>
    <lineage>
        <taxon>Eukaryota</taxon>
        <taxon>Metazoa</taxon>
        <taxon>Spiralia</taxon>
        <taxon>Lophotrochozoa</taxon>
        <taxon>Platyhelminthes</taxon>
        <taxon>Cestoda</taxon>
        <taxon>Eucestoda</taxon>
        <taxon>Diphyllobothriidea</taxon>
        <taxon>Diphyllobothriidae</taxon>
        <taxon>Schistocephalus</taxon>
    </lineage>
</organism>
<evidence type="ECO:0000313" key="2">
    <source>
        <dbReference type="EMBL" id="VDL86747.1"/>
    </source>
</evidence>
<dbReference type="OrthoDB" id="6276435at2759"/>